<keyword evidence="1" id="KW-0472">Membrane</keyword>
<organism evidence="2 3">
    <name type="scientific">Pterulicium gracile</name>
    <dbReference type="NCBI Taxonomy" id="1884261"/>
    <lineage>
        <taxon>Eukaryota</taxon>
        <taxon>Fungi</taxon>
        <taxon>Dikarya</taxon>
        <taxon>Basidiomycota</taxon>
        <taxon>Agaricomycotina</taxon>
        <taxon>Agaricomycetes</taxon>
        <taxon>Agaricomycetidae</taxon>
        <taxon>Agaricales</taxon>
        <taxon>Pleurotineae</taxon>
        <taxon>Pterulaceae</taxon>
        <taxon>Pterulicium</taxon>
    </lineage>
</organism>
<keyword evidence="1" id="KW-1133">Transmembrane helix</keyword>
<accession>A0A5C3QG44</accession>
<evidence type="ECO:0000256" key="1">
    <source>
        <dbReference type="SAM" id="Phobius"/>
    </source>
</evidence>
<keyword evidence="1" id="KW-0812">Transmembrane</keyword>
<keyword evidence="3" id="KW-1185">Reference proteome</keyword>
<proteinExistence type="predicted"/>
<name>A0A5C3QG44_9AGAR</name>
<feature type="transmembrane region" description="Helical" evidence="1">
    <location>
        <begin position="32"/>
        <end position="54"/>
    </location>
</feature>
<dbReference type="AlphaFoldDB" id="A0A5C3QG44"/>
<dbReference type="Proteomes" id="UP000305067">
    <property type="component" value="Unassembled WGS sequence"/>
</dbReference>
<dbReference type="EMBL" id="ML178828">
    <property type="protein sequence ID" value="TFL00447.1"/>
    <property type="molecule type" value="Genomic_DNA"/>
</dbReference>
<sequence length="173" mass="19553">MDARGRSKEPNSGLLRLHCASRLRKRSCYEGVAGLSLISLFPIFLLRFCFLSLFPSCSVMFCGVPDCSNCLFLFVRSLVCCSIHKGVPIRPGSLSQPLYHLFFGTRQVATLLYFLYSYLSLSFVLWNQSLVLACACPACNRATFSGHSHHEGPHSQDKNTRYWPACYWTYQSS</sequence>
<evidence type="ECO:0000313" key="3">
    <source>
        <dbReference type="Proteomes" id="UP000305067"/>
    </source>
</evidence>
<feature type="transmembrane region" description="Helical" evidence="1">
    <location>
        <begin position="98"/>
        <end position="119"/>
    </location>
</feature>
<evidence type="ECO:0000313" key="2">
    <source>
        <dbReference type="EMBL" id="TFL00447.1"/>
    </source>
</evidence>
<reference evidence="2 3" key="1">
    <citation type="journal article" date="2019" name="Nat. Ecol. Evol.">
        <title>Megaphylogeny resolves global patterns of mushroom evolution.</title>
        <authorList>
            <person name="Varga T."/>
            <person name="Krizsan K."/>
            <person name="Foldi C."/>
            <person name="Dima B."/>
            <person name="Sanchez-Garcia M."/>
            <person name="Sanchez-Ramirez S."/>
            <person name="Szollosi G.J."/>
            <person name="Szarkandi J.G."/>
            <person name="Papp V."/>
            <person name="Albert L."/>
            <person name="Andreopoulos W."/>
            <person name="Angelini C."/>
            <person name="Antonin V."/>
            <person name="Barry K.W."/>
            <person name="Bougher N.L."/>
            <person name="Buchanan P."/>
            <person name="Buyck B."/>
            <person name="Bense V."/>
            <person name="Catcheside P."/>
            <person name="Chovatia M."/>
            <person name="Cooper J."/>
            <person name="Damon W."/>
            <person name="Desjardin D."/>
            <person name="Finy P."/>
            <person name="Geml J."/>
            <person name="Haridas S."/>
            <person name="Hughes K."/>
            <person name="Justo A."/>
            <person name="Karasinski D."/>
            <person name="Kautmanova I."/>
            <person name="Kiss B."/>
            <person name="Kocsube S."/>
            <person name="Kotiranta H."/>
            <person name="LaButti K.M."/>
            <person name="Lechner B.E."/>
            <person name="Liimatainen K."/>
            <person name="Lipzen A."/>
            <person name="Lukacs Z."/>
            <person name="Mihaltcheva S."/>
            <person name="Morgado L.N."/>
            <person name="Niskanen T."/>
            <person name="Noordeloos M.E."/>
            <person name="Ohm R.A."/>
            <person name="Ortiz-Santana B."/>
            <person name="Ovrebo C."/>
            <person name="Racz N."/>
            <person name="Riley R."/>
            <person name="Savchenko A."/>
            <person name="Shiryaev A."/>
            <person name="Soop K."/>
            <person name="Spirin V."/>
            <person name="Szebenyi C."/>
            <person name="Tomsovsky M."/>
            <person name="Tulloss R.E."/>
            <person name="Uehling J."/>
            <person name="Grigoriev I.V."/>
            <person name="Vagvolgyi C."/>
            <person name="Papp T."/>
            <person name="Martin F.M."/>
            <person name="Miettinen O."/>
            <person name="Hibbett D.S."/>
            <person name="Nagy L.G."/>
        </authorList>
    </citation>
    <scope>NUCLEOTIDE SEQUENCE [LARGE SCALE GENOMIC DNA]</scope>
    <source>
        <strain evidence="2 3">CBS 309.79</strain>
    </source>
</reference>
<gene>
    <name evidence="2" type="ORF">BDV98DRAFT_569012</name>
</gene>
<protein>
    <submittedName>
        <fullName evidence="2">Uncharacterized protein</fullName>
    </submittedName>
</protein>